<evidence type="ECO:0000256" key="3">
    <source>
        <dbReference type="SAM" id="SignalP"/>
    </source>
</evidence>
<name>A0A9P5NBK4_GYMJU</name>
<proteinExistence type="predicted"/>
<comment type="caution">
    <text evidence="4">The sequence shown here is derived from an EMBL/GenBank/DDBJ whole genome shotgun (WGS) entry which is preliminary data.</text>
</comment>
<feature type="signal peptide" evidence="3">
    <location>
        <begin position="1"/>
        <end position="26"/>
    </location>
</feature>
<evidence type="ECO:0008006" key="6">
    <source>
        <dbReference type="Google" id="ProtNLM"/>
    </source>
</evidence>
<dbReference type="EMBL" id="JADNYJ010000205">
    <property type="protein sequence ID" value="KAF8874959.1"/>
    <property type="molecule type" value="Genomic_DNA"/>
</dbReference>
<evidence type="ECO:0000313" key="5">
    <source>
        <dbReference type="Proteomes" id="UP000724874"/>
    </source>
</evidence>
<dbReference type="OrthoDB" id="3364107at2759"/>
<dbReference type="AlphaFoldDB" id="A0A9P5NBK4"/>
<feature type="compositionally biased region" description="Polar residues" evidence="1">
    <location>
        <begin position="241"/>
        <end position="250"/>
    </location>
</feature>
<keyword evidence="2" id="KW-0812">Transmembrane</keyword>
<feature type="chain" id="PRO_5040505667" description="MARVEL domain-containing protein" evidence="3">
    <location>
        <begin position="27"/>
        <end position="256"/>
    </location>
</feature>
<protein>
    <recommendedName>
        <fullName evidence="6">MARVEL domain-containing protein</fullName>
    </recommendedName>
</protein>
<keyword evidence="2" id="KW-1133">Transmembrane helix</keyword>
<keyword evidence="3" id="KW-0732">Signal</keyword>
<reference evidence="4" key="1">
    <citation type="submission" date="2020-11" db="EMBL/GenBank/DDBJ databases">
        <authorList>
            <consortium name="DOE Joint Genome Institute"/>
            <person name="Ahrendt S."/>
            <person name="Riley R."/>
            <person name="Andreopoulos W."/>
            <person name="LaButti K."/>
            <person name="Pangilinan J."/>
            <person name="Ruiz-duenas F.J."/>
            <person name="Barrasa J.M."/>
            <person name="Sanchez-Garcia M."/>
            <person name="Camarero S."/>
            <person name="Miyauchi S."/>
            <person name="Serrano A."/>
            <person name="Linde D."/>
            <person name="Babiker R."/>
            <person name="Drula E."/>
            <person name="Ayuso-Fernandez I."/>
            <person name="Pacheco R."/>
            <person name="Padilla G."/>
            <person name="Ferreira P."/>
            <person name="Barriuso J."/>
            <person name="Kellner H."/>
            <person name="Castanera R."/>
            <person name="Alfaro M."/>
            <person name="Ramirez L."/>
            <person name="Pisabarro A.G."/>
            <person name="Kuo A."/>
            <person name="Tritt A."/>
            <person name="Lipzen A."/>
            <person name="He G."/>
            <person name="Yan M."/>
            <person name="Ng V."/>
            <person name="Cullen D."/>
            <person name="Martin F."/>
            <person name="Rosso M.-N."/>
            <person name="Henrissat B."/>
            <person name="Hibbett D."/>
            <person name="Martinez A.T."/>
            <person name="Grigoriev I.V."/>
        </authorList>
    </citation>
    <scope>NUCLEOTIDE SEQUENCE</scope>
    <source>
        <strain evidence="4">AH 44721</strain>
    </source>
</reference>
<keyword evidence="2" id="KW-0472">Membrane</keyword>
<sequence>MNYYYIYRNFVLGLCLLLTLPTLGLTAHWTQGTVGGTLSFEGMGIFVTCISLLVFPAMLLLSEFRKNAFFLYILSEIIVVLIMWILWMITMILVIEQRELEYPLNNCSVDLSNDQIHWCNELFAIQGLCIFIFVFLLKYLVFLTLFAFINHIRGIYIWKKSVKELQIRIPDIKLTHSSSDVDFEKKPATADASRFGAPSSYPPPQQAFPNPMQYTNSAAGMQAQLDQFASYSQRPPPLAAQTYTHSTSTMPAIPQV</sequence>
<dbReference type="Proteomes" id="UP000724874">
    <property type="component" value="Unassembled WGS sequence"/>
</dbReference>
<accession>A0A9P5NBK4</accession>
<feature type="transmembrane region" description="Helical" evidence="2">
    <location>
        <begin position="123"/>
        <end position="149"/>
    </location>
</feature>
<feature type="region of interest" description="Disordered" evidence="1">
    <location>
        <begin position="234"/>
        <end position="256"/>
    </location>
</feature>
<keyword evidence="5" id="KW-1185">Reference proteome</keyword>
<feature type="transmembrane region" description="Helical" evidence="2">
    <location>
        <begin position="42"/>
        <end position="62"/>
    </location>
</feature>
<feature type="transmembrane region" description="Helical" evidence="2">
    <location>
        <begin position="69"/>
        <end position="95"/>
    </location>
</feature>
<evidence type="ECO:0000313" key="4">
    <source>
        <dbReference type="EMBL" id="KAF8874959.1"/>
    </source>
</evidence>
<gene>
    <name evidence="4" type="ORF">CPB84DRAFT_1797089</name>
</gene>
<evidence type="ECO:0000256" key="2">
    <source>
        <dbReference type="SAM" id="Phobius"/>
    </source>
</evidence>
<organism evidence="4 5">
    <name type="scientific">Gymnopilus junonius</name>
    <name type="common">Spectacular rustgill mushroom</name>
    <name type="synonym">Gymnopilus spectabilis subsp. junonius</name>
    <dbReference type="NCBI Taxonomy" id="109634"/>
    <lineage>
        <taxon>Eukaryota</taxon>
        <taxon>Fungi</taxon>
        <taxon>Dikarya</taxon>
        <taxon>Basidiomycota</taxon>
        <taxon>Agaricomycotina</taxon>
        <taxon>Agaricomycetes</taxon>
        <taxon>Agaricomycetidae</taxon>
        <taxon>Agaricales</taxon>
        <taxon>Agaricineae</taxon>
        <taxon>Hymenogastraceae</taxon>
        <taxon>Gymnopilus</taxon>
    </lineage>
</organism>
<evidence type="ECO:0000256" key="1">
    <source>
        <dbReference type="SAM" id="MobiDB-lite"/>
    </source>
</evidence>